<feature type="non-terminal residue" evidence="1">
    <location>
        <position position="239"/>
    </location>
</feature>
<proteinExistence type="predicted"/>
<reference evidence="1" key="1">
    <citation type="submission" date="2018-05" db="EMBL/GenBank/DDBJ databases">
        <authorList>
            <person name="Lanie J.A."/>
            <person name="Ng W.-L."/>
            <person name="Kazmierczak K.M."/>
            <person name="Andrzejewski T.M."/>
            <person name="Davidsen T.M."/>
            <person name="Wayne K.J."/>
            <person name="Tettelin H."/>
            <person name="Glass J.I."/>
            <person name="Rusch D."/>
            <person name="Podicherti R."/>
            <person name="Tsui H.-C.T."/>
            <person name="Winkler M.E."/>
        </authorList>
    </citation>
    <scope>NUCLEOTIDE SEQUENCE</scope>
</reference>
<accession>A0A382ZDB1</accession>
<dbReference type="EMBL" id="UINC01182950">
    <property type="protein sequence ID" value="SVD93442.1"/>
    <property type="molecule type" value="Genomic_DNA"/>
</dbReference>
<protein>
    <submittedName>
        <fullName evidence="1">Uncharacterized protein</fullName>
    </submittedName>
</protein>
<organism evidence="1">
    <name type="scientific">marine metagenome</name>
    <dbReference type="NCBI Taxonomy" id="408172"/>
    <lineage>
        <taxon>unclassified sequences</taxon>
        <taxon>metagenomes</taxon>
        <taxon>ecological metagenomes</taxon>
    </lineage>
</organism>
<name>A0A382ZDB1_9ZZZZ</name>
<evidence type="ECO:0000313" key="1">
    <source>
        <dbReference type="EMBL" id="SVD93442.1"/>
    </source>
</evidence>
<dbReference type="AlphaFoldDB" id="A0A382ZDB1"/>
<sequence>MLIEWKASDDVTSAPVTDLGVSRCLALRFMAIQQTYDESGSTYSIEAISYSEQNFNSIIGSLQEDVKVGGKKVGEILAMVCFEMSRQQTKASDTVLVPDVYAIELEGDMGELPLVIGLQEYLSSVRALPNYYEVTKLESKVGNAREPNDEQTTDTSTKIAEISQKHDQESKIEQTATFKAGTDIPTIIRNIIAGTVEFQRLISDVPAPEGDDAQQVKPTVNPANVERYFIKIDSETELL</sequence>
<gene>
    <name evidence="1" type="ORF">METZ01_LOCUS446296</name>
</gene>